<protein>
    <submittedName>
        <fullName evidence="1">Heat-shock protein</fullName>
    </submittedName>
</protein>
<sequence length="87" mass="9935">MVVFNEGKRTMLDVCSLNICANNAIEVCEPSFVSNDFGFVFKGIFEGRVNWYQQGIKKSSPCFWFRKKFPPIILCCAGEPPMNKDNM</sequence>
<feature type="non-terminal residue" evidence="1">
    <location>
        <position position="87"/>
    </location>
</feature>
<keyword evidence="2" id="KW-1185">Reference proteome</keyword>
<comment type="caution">
    <text evidence="1">The sequence shown here is derived from an EMBL/GenBank/DDBJ whole genome shotgun (WGS) entry which is preliminary data.</text>
</comment>
<organism evidence="1 2">
    <name type="scientific">Trifolium medium</name>
    <dbReference type="NCBI Taxonomy" id="97028"/>
    <lineage>
        <taxon>Eukaryota</taxon>
        <taxon>Viridiplantae</taxon>
        <taxon>Streptophyta</taxon>
        <taxon>Embryophyta</taxon>
        <taxon>Tracheophyta</taxon>
        <taxon>Spermatophyta</taxon>
        <taxon>Magnoliopsida</taxon>
        <taxon>eudicotyledons</taxon>
        <taxon>Gunneridae</taxon>
        <taxon>Pentapetalae</taxon>
        <taxon>rosids</taxon>
        <taxon>fabids</taxon>
        <taxon>Fabales</taxon>
        <taxon>Fabaceae</taxon>
        <taxon>Papilionoideae</taxon>
        <taxon>50 kb inversion clade</taxon>
        <taxon>NPAAA clade</taxon>
        <taxon>Hologalegina</taxon>
        <taxon>IRL clade</taxon>
        <taxon>Trifolieae</taxon>
        <taxon>Trifolium</taxon>
    </lineage>
</organism>
<dbReference type="Proteomes" id="UP000265520">
    <property type="component" value="Unassembled WGS sequence"/>
</dbReference>
<reference evidence="1 2" key="1">
    <citation type="journal article" date="2018" name="Front. Plant Sci.">
        <title>Red Clover (Trifolium pratense) and Zigzag Clover (T. medium) - A Picture of Genomic Similarities and Differences.</title>
        <authorList>
            <person name="Dluhosova J."/>
            <person name="Istvanek J."/>
            <person name="Nedelnik J."/>
            <person name="Repkova J."/>
        </authorList>
    </citation>
    <scope>NUCLEOTIDE SEQUENCE [LARGE SCALE GENOMIC DNA]</scope>
    <source>
        <strain evidence="2">cv. 10/8</strain>
        <tissue evidence="1">Leaf</tissue>
    </source>
</reference>
<evidence type="ECO:0000313" key="2">
    <source>
        <dbReference type="Proteomes" id="UP000265520"/>
    </source>
</evidence>
<evidence type="ECO:0000313" key="1">
    <source>
        <dbReference type="EMBL" id="MCI33788.1"/>
    </source>
</evidence>
<name>A0A392RAW5_9FABA</name>
<dbReference type="AlphaFoldDB" id="A0A392RAW5"/>
<proteinExistence type="predicted"/>
<dbReference type="EMBL" id="LXQA010207490">
    <property type="protein sequence ID" value="MCI33788.1"/>
    <property type="molecule type" value="Genomic_DNA"/>
</dbReference>
<accession>A0A392RAW5</accession>